<evidence type="ECO:0000256" key="5">
    <source>
        <dbReference type="ARBA" id="ARBA00023136"/>
    </source>
</evidence>
<dbReference type="AlphaFoldDB" id="A0AA40BJK9"/>
<keyword evidence="10" id="KW-0812">Transmembrane</keyword>
<keyword evidence="8 9" id="KW-0449">Lipoprotein</keyword>
<evidence type="ECO:0000256" key="2">
    <source>
        <dbReference type="ARBA" id="ARBA00007528"/>
    </source>
</evidence>
<evidence type="ECO:0000259" key="11">
    <source>
        <dbReference type="SMART" id="SM00768"/>
    </source>
</evidence>
<accession>A0AA40BJK9</accession>
<keyword evidence="6" id="KW-1015">Disulfide bond</keyword>
<feature type="chain" id="PRO_5041486564" description="1,3-beta-glucanosyltransferase" evidence="9">
    <location>
        <begin position="21"/>
        <end position="525"/>
    </location>
</feature>
<dbReference type="GO" id="GO:0005886">
    <property type="term" value="C:plasma membrane"/>
    <property type="evidence" value="ECO:0007669"/>
    <property type="project" value="UniProtKB-SubCell"/>
</dbReference>
<dbReference type="Proteomes" id="UP001172159">
    <property type="component" value="Unassembled WGS sequence"/>
</dbReference>
<dbReference type="Gene3D" id="1.20.58.1040">
    <property type="match status" value="1"/>
</dbReference>
<dbReference type="InterPro" id="IPR012946">
    <property type="entry name" value="X8"/>
</dbReference>
<keyword evidence="3 9" id="KW-0336">GPI-anchor</keyword>
<feature type="domain" description="X8" evidence="11">
    <location>
        <begin position="380"/>
        <end position="469"/>
    </location>
</feature>
<sequence>MQFSKTALFSASLLLGQAAADLPPIVMKGSKFFYENGTQFFMKGIAYQQDSAAAGASTGSSKYSDPLANSAACRRDVPLLKQLRTNTIRTYAIDPTKNHDDCMKLLEDAGIYVISDLSEPNLSVNRDDPKWDVELLKRYTDVVDALSGYSNVIGFFAGNEVTNNASNTDASAYVKAAVRDTKNHIKATSKRWLGVGYAANDDADIRENIAHYFNCGNQSEAIDYWGYNIYEWCGKNTFKGSGYDKQVEFFKTYSVPVFFAEYGCNLPNGAAGRIWEETTALYSDDMTGVINGGIVYMFHQEENDYGLVEVKGDTASKLKDFDTLSTRMASISPSSTSSDAYKPTNTPAECPKVGSKWAVTGDVLPPTPDSNLCDCMYKSLACAPSDDLEAEDFGKIFNYVCDQTPQACDGINGNTTSGVYGIFSMCKDRQKLGYILNEYYNLQNQASTACDFKGQAKVKAASADDGCQASLAQASKAATQTQGGSETSKNVAVPIPMKSLFTIGDLAIGAYVVVAMSVGAGMVLL</sequence>
<keyword evidence="9" id="KW-0808">Transferase</keyword>
<protein>
    <recommendedName>
        <fullName evidence="9">1,3-beta-glucanosyltransferase</fullName>
        <ecNumber evidence="9">2.4.1.-</ecNumber>
    </recommendedName>
</protein>
<comment type="function">
    <text evidence="9">Splits internally a 1,3-beta-glucan molecule and transfers the newly generated reducing end (the donor) to the non-reducing end of another 1,3-beta-glucan molecule (the acceptor) forming a 1,3-beta linkage, resulting in the elongation of 1,3-beta-glucan chains in the cell wall.</text>
</comment>
<feature type="transmembrane region" description="Helical" evidence="10">
    <location>
        <begin position="506"/>
        <end position="524"/>
    </location>
</feature>
<dbReference type="Gene3D" id="3.20.20.80">
    <property type="entry name" value="Glycosidases"/>
    <property type="match status" value="1"/>
</dbReference>
<reference evidence="12" key="1">
    <citation type="submission" date="2023-06" db="EMBL/GenBank/DDBJ databases">
        <title>Genome-scale phylogeny and comparative genomics of the fungal order Sordariales.</title>
        <authorList>
            <consortium name="Lawrence Berkeley National Laboratory"/>
            <person name="Hensen N."/>
            <person name="Bonometti L."/>
            <person name="Westerberg I."/>
            <person name="Brannstrom I.O."/>
            <person name="Guillou S."/>
            <person name="Cros-Aarteil S."/>
            <person name="Calhoun S."/>
            <person name="Haridas S."/>
            <person name="Kuo A."/>
            <person name="Mondo S."/>
            <person name="Pangilinan J."/>
            <person name="Riley R."/>
            <person name="Labutti K."/>
            <person name="Andreopoulos B."/>
            <person name="Lipzen A."/>
            <person name="Chen C."/>
            <person name="Yanf M."/>
            <person name="Daum C."/>
            <person name="Ng V."/>
            <person name="Clum A."/>
            <person name="Steindorff A."/>
            <person name="Ohm R."/>
            <person name="Martin F."/>
            <person name="Silar P."/>
            <person name="Natvig D."/>
            <person name="Lalanne C."/>
            <person name="Gautier V."/>
            <person name="Ament-Velasquez S.L."/>
            <person name="Kruys A."/>
            <person name="Hutchinson M.I."/>
            <person name="Powell A.J."/>
            <person name="Barry K."/>
            <person name="Miller A.N."/>
            <person name="Grigoriev I.V."/>
            <person name="Debuchy R."/>
            <person name="Gladieux P."/>
            <person name="Thoren M.H."/>
            <person name="Johannesson H."/>
        </authorList>
    </citation>
    <scope>NUCLEOTIDE SEQUENCE</scope>
    <source>
        <strain evidence="12">CBS 540.89</strain>
    </source>
</reference>
<gene>
    <name evidence="12" type="ORF">B0T21DRAFT_289856</name>
</gene>
<dbReference type="GO" id="GO:0098552">
    <property type="term" value="C:side of membrane"/>
    <property type="evidence" value="ECO:0007669"/>
    <property type="project" value="UniProtKB-KW"/>
</dbReference>
<dbReference type="GO" id="GO:0031505">
    <property type="term" value="P:fungal-type cell wall organization"/>
    <property type="evidence" value="ECO:0007669"/>
    <property type="project" value="TreeGrafter"/>
</dbReference>
<dbReference type="FunFam" id="3.20.20.80:FF:000038">
    <property type="entry name" value="1,3-beta-glucanosyltransferase"/>
    <property type="match status" value="1"/>
</dbReference>
<keyword evidence="7" id="KW-0325">Glycoprotein</keyword>
<proteinExistence type="inferred from homology"/>
<dbReference type="InterPro" id="IPR017853">
    <property type="entry name" value="GH"/>
</dbReference>
<evidence type="ECO:0000256" key="4">
    <source>
        <dbReference type="ARBA" id="ARBA00022729"/>
    </source>
</evidence>
<dbReference type="Pfam" id="PF03198">
    <property type="entry name" value="Glyco_hydro_72"/>
    <property type="match status" value="1"/>
</dbReference>
<dbReference type="GO" id="GO:0071970">
    <property type="term" value="P:fungal-type cell wall (1-&gt;3)-beta-D-glucan biosynthetic process"/>
    <property type="evidence" value="ECO:0007669"/>
    <property type="project" value="TreeGrafter"/>
</dbReference>
<feature type="signal peptide" evidence="9">
    <location>
        <begin position="1"/>
        <end position="20"/>
    </location>
</feature>
<comment type="caution">
    <text evidence="12">The sequence shown here is derived from an EMBL/GenBank/DDBJ whole genome shotgun (WGS) entry which is preliminary data.</text>
</comment>
<dbReference type="EC" id="2.4.1.-" evidence="9"/>
<name>A0AA40BJK9_9PEZI</name>
<keyword evidence="4 9" id="KW-0732">Signal</keyword>
<dbReference type="SUPFAM" id="SSF51445">
    <property type="entry name" value="(Trans)glycosidases"/>
    <property type="match status" value="1"/>
</dbReference>
<organism evidence="12 13">
    <name type="scientific">Apiosordaria backusii</name>
    <dbReference type="NCBI Taxonomy" id="314023"/>
    <lineage>
        <taxon>Eukaryota</taxon>
        <taxon>Fungi</taxon>
        <taxon>Dikarya</taxon>
        <taxon>Ascomycota</taxon>
        <taxon>Pezizomycotina</taxon>
        <taxon>Sordariomycetes</taxon>
        <taxon>Sordariomycetidae</taxon>
        <taxon>Sordariales</taxon>
        <taxon>Lasiosphaeriaceae</taxon>
        <taxon>Apiosordaria</taxon>
    </lineage>
</organism>
<evidence type="ECO:0000313" key="13">
    <source>
        <dbReference type="Proteomes" id="UP001172159"/>
    </source>
</evidence>
<dbReference type="PANTHER" id="PTHR31468">
    <property type="entry name" value="1,3-BETA-GLUCANOSYLTRANSFERASE GAS1"/>
    <property type="match status" value="1"/>
</dbReference>
<evidence type="ECO:0000256" key="6">
    <source>
        <dbReference type="ARBA" id="ARBA00023157"/>
    </source>
</evidence>
<dbReference type="GO" id="GO:0042124">
    <property type="term" value="F:1,3-beta-glucanosyltransferase activity"/>
    <property type="evidence" value="ECO:0007669"/>
    <property type="project" value="TreeGrafter"/>
</dbReference>
<dbReference type="PANTHER" id="PTHR31468:SF2">
    <property type="entry name" value="1,3-BETA-GLUCANOSYLTRANSFERASE GAS1"/>
    <property type="match status" value="1"/>
</dbReference>
<dbReference type="EMBL" id="JAUKTV010000007">
    <property type="protein sequence ID" value="KAK0735371.1"/>
    <property type="molecule type" value="Genomic_DNA"/>
</dbReference>
<keyword evidence="5 9" id="KW-0472">Membrane</keyword>
<evidence type="ECO:0000256" key="1">
    <source>
        <dbReference type="ARBA" id="ARBA00004609"/>
    </source>
</evidence>
<evidence type="ECO:0000256" key="8">
    <source>
        <dbReference type="ARBA" id="ARBA00023288"/>
    </source>
</evidence>
<evidence type="ECO:0000256" key="7">
    <source>
        <dbReference type="ARBA" id="ARBA00023180"/>
    </source>
</evidence>
<dbReference type="SMART" id="SM00768">
    <property type="entry name" value="X8"/>
    <property type="match status" value="1"/>
</dbReference>
<evidence type="ECO:0000313" key="12">
    <source>
        <dbReference type="EMBL" id="KAK0735371.1"/>
    </source>
</evidence>
<keyword evidence="13" id="KW-1185">Reference proteome</keyword>
<keyword evidence="10" id="KW-1133">Transmembrane helix</keyword>
<evidence type="ECO:0000256" key="3">
    <source>
        <dbReference type="ARBA" id="ARBA00022622"/>
    </source>
</evidence>
<comment type="subcellular location">
    <subcellularLocation>
        <location evidence="1 9">Cell membrane</location>
        <topology evidence="1 9">Lipid-anchor</topology>
        <topology evidence="1 9">GPI-anchor</topology>
    </subcellularLocation>
</comment>
<evidence type="ECO:0000256" key="10">
    <source>
        <dbReference type="SAM" id="Phobius"/>
    </source>
</evidence>
<dbReference type="InterPro" id="IPR004886">
    <property type="entry name" value="Glucanosyltransferase"/>
</dbReference>
<evidence type="ECO:0000256" key="9">
    <source>
        <dbReference type="RuleBase" id="RU361209"/>
    </source>
</evidence>
<comment type="similarity">
    <text evidence="2 9">Belongs to the glycosyl hydrolase 72 family.</text>
</comment>
<dbReference type="Pfam" id="PF07983">
    <property type="entry name" value="X8"/>
    <property type="match status" value="1"/>
</dbReference>